<reference evidence="13" key="1">
    <citation type="submission" date="2025-08" db="UniProtKB">
        <authorList>
            <consortium name="RefSeq"/>
        </authorList>
    </citation>
    <scope>IDENTIFICATION</scope>
</reference>
<feature type="compositionally biased region" description="Basic and acidic residues" evidence="10">
    <location>
        <begin position="717"/>
        <end position="737"/>
    </location>
</feature>
<dbReference type="GeneID" id="106807835"/>
<evidence type="ECO:0000256" key="4">
    <source>
        <dbReference type="ARBA" id="ARBA00017309"/>
    </source>
</evidence>
<feature type="region of interest" description="Disordered" evidence="10">
    <location>
        <begin position="824"/>
        <end position="843"/>
    </location>
</feature>
<dbReference type="NCBIfam" id="TIGR00552">
    <property type="entry name" value="nadE"/>
    <property type="match status" value="1"/>
</dbReference>
<evidence type="ECO:0000256" key="10">
    <source>
        <dbReference type="SAM" id="MobiDB-lite"/>
    </source>
</evidence>
<comment type="pathway">
    <text evidence="1">Cofactor biosynthesis; NAD(+) biosynthesis; NAD(+) from deamido-NAD(+) (L-Gln route): step 1/1.</text>
</comment>
<dbReference type="Gene3D" id="3.60.110.10">
    <property type="entry name" value="Carbon-nitrogen hydrolase"/>
    <property type="match status" value="1"/>
</dbReference>
<feature type="domain" description="CN hydrolase" evidence="11">
    <location>
        <begin position="5"/>
        <end position="275"/>
    </location>
</feature>
<dbReference type="PANTHER" id="PTHR23090:SF9">
    <property type="entry name" value="GLUTAMINE-DEPENDENT NAD(+) SYNTHETASE"/>
    <property type="match status" value="1"/>
</dbReference>
<keyword evidence="7" id="KW-0067">ATP-binding</keyword>
<dbReference type="CDD" id="cd07570">
    <property type="entry name" value="GAT_Gln-NAD-synth"/>
    <property type="match status" value="1"/>
</dbReference>
<dbReference type="Pfam" id="PF00795">
    <property type="entry name" value="CN_hydrolase"/>
    <property type="match status" value="1"/>
</dbReference>
<accession>A0ABM1E0R7</accession>
<dbReference type="InterPro" id="IPR022310">
    <property type="entry name" value="NAD/GMP_synthase"/>
</dbReference>
<dbReference type="InterPro" id="IPR014445">
    <property type="entry name" value="Gln-dep_NAD_synthase"/>
</dbReference>
<dbReference type="Pfam" id="PF02540">
    <property type="entry name" value="NAD_synthase"/>
    <property type="match status" value="1"/>
</dbReference>
<evidence type="ECO:0000256" key="8">
    <source>
        <dbReference type="ARBA" id="ARBA00023027"/>
    </source>
</evidence>
<sequence>MGRNVTLATCVLNQWAMDFDGNLKRIIKSIEEAKAKGASYRLGPELEIPGYGCADHFMESDTMLHSFEVLAELLSHPACQDIIIDTGMPIMHKSVVYNCRVIFLNKKILLIRPKKCMCDDYNYRESRWFTAWQKDRTVEEYYLPRMISVITNQKTVSFGDGVISTVDTCIGAEICEELWNANSSHVHQGLDGVEIFTNSSGSYHELRKSYVTVDLVKAATYKSGGIYMFSNLRGCDGDRVYYNGNACIAINGFIVAQGDEFSLAEVEVVTATLDLEDVRSYRHAIRSWCATAANSAPYPRMQANFALSGETDLFMPTYEPIQWVYHTPEEEIAMGPACWLWDYLRRSGMAGFFLPLSGGVDSGSCACIVASMCKLVCEAVSRGDKQVLEDCRKIVGDATYTPTDAKELCSRIFTTCYMGTENSSHVTKQRSKDLASQIGSYHLNVVIDAAVMAVIGIFTTFTGLVPRFKVKGGTVRENLALQNVQARLRMVLAYLFAQLTLWARGRPGGLLVLGSGNVDEGLRGYMTKYDCSSADISPIGGISKTDLKCFLKYCVNTYGFTALTDILDAPPTAELEPLRDGEIAQTDEEDMGMTYDELSVYGRLRKQDKCGPYSMFGKLVHTWRDKYRVEEVAEKVKHFFRCYAINRHKMTTLTPAYHAETYSPDDNRYDHRQFLYNAKWTWQFRAIDVQCRVLMTHKQGGGGGASRGGGGGGGSGARRERGREKTWENFIEADKTKHLPASAQADAGRGGAPSPDAGEAGVAVATGSRRSAMKPASRRVTFAADDDVRLVRSRPDGVSAGGAVADGEAADLATLGKNALLRLQKGGGGSGDGGGEDPRNLAEPLPSYAEHVSMYGASSSDTAAAGTRKPTYSSVYATSARLASAQPFPPHLVRSGTAQRDHLNVINLGAC</sequence>
<evidence type="ECO:0000313" key="13">
    <source>
        <dbReference type="RefSeq" id="XP_014665788.1"/>
    </source>
</evidence>
<dbReference type="InterPro" id="IPR003694">
    <property type="entry name" value="NAD_synthase"/>
</dbReference>
<dbReference type="InterPro" id="IPR003010">
    <property type="entry name" value="C-N_Hydrolase"/>
</dbReference>
<evidence type="ECO:0000256" key="9">
    <source>
        <dbReference type="ARBA" id="ARBA00030681"/>
    </source>
</evidence>
<evidence type="ECO:0000256" key="3">
    <source>
        <dbReference type="ARBA" id="ARBA00012743"/>
    </source>
</evidence>
<evidence type="ECO:0000313" key="12">
    <source>
        <dbReference type="Proteomes" id="UP000695022"/>
    </source>
</evidence>
<dbReference type="InterPro" id="IPR036526">
    <property type="entry name" value="C-N_Hydrolase_sf"/>
</dbReference>
<dbReference type="Proteomes" id="UP000695022">
    <property type="component" value="Unplaced"/>
</dbReference>
<dbReference type="SUPFAM" id="SSF56317">
    <property type="entry name" value="Carbon-nitrogen hydrolase"/>
    <property type="match status" value="1"/>
</dbReference>
<evidence type="ECO:0000256" key="5">
    <source>
        <dbReference type="ARBA" id="ARBA00022598"/>
    </source>
</evidence>
<comment type="similarity">
    <text evidence="2">In the C-terminal section; belongs to the NAD synthetase family.</text>
</comment>
<dbReference type="HAMAP" id="MF_02090">
    <property type="entry name" value="NadE_glutamine_dep"/>
    <property type="match status" value="1"/>
</dbReference>
<evidence type="ECO:0000256" key="6">
    <source>
        <dbReference type="ARBA" id="ARBA00022741"/>
    </source>
</evidence>
<proteinExistence type="inferred from homology"/>
<dbReference type="SUPFAM" id="SSF52402">
    <property type="entry name" value="Adenine nucleotide alpha hydrolases-like"/>
    <property type="match status" value="1"/>
</dbReference>
<keyword evidence="12" id="KW-1185">Reference proteome</keyword>
<evidence type="ECO:0000259" key="11">
    <source>
        <dbReference type="PROSITE" id="PS50263"/>
    </source>
</evidence>
<organism evidence="12 13">
    <name type="scientific">Priapulus caudatus</name>
    <name type="common">Priapulid worm</name>
    <dbReference type="NCBI Taxonomy" id="37621"/>
    <lineage>
        <taxon>Eukaryota</taxon>
        <taxon>Metazoa</taxon>
        <taxon>Ecdysozoa</taxon>
        <taxon>Scalidophora</taxon>
        <taxon>Priapulida</taxon>
        <taxon>Priapulimorpha</taxon>
        <taxon>Priapulimorphida</taxon>
        <taxon>Priapulidae</taxon>
        <taxon>Priapulus</taxon>
    </lineage>
</organism>
<evidence type="ECO:0000256" key="1">
    <source>
        <dbReference type="ARBA" id="ARBA00005188"/>
    </source>
</evidence>
<dbReference type="InterPro" id="IPR014729">
    <property type="entry name" value="Rossmann-like_a/b/a_fold"/>
</dbReference>
<dbReference type="PANTHER" id="PTHR23090">
    <property type="entry name" value="NH 3 /GLUTAMINE-DEPENDENT NAD + SYNTHETASE"/>
    <property type="match status" value="1"/>
</dbReference>
<dbReference type="PROSITE" id="PS50263">
    <property type="entry name" value="CN_HYDROLASE"/>
    <property type="match status" value="1"/>
</dbReference>
<dbReference type="CDD" id="cd00553">
    <property type="entry name" value="NAD_synthase"/>
    <property type="match status" value="1"/>
</dbReference>
<dbReference type="EC" id="6.3.5.1" evidence="3"/>
<feature type="compositionally biased region" description="Gly residues" evidence="10">
    <location>
        <begin position="699"/>
        <end position="716"/>
    </location>
</feature>
<protein>
    <recommendedName>
        <fullName evidence="4">Glutamine-dependent NAD(+) synthetase</fullName>
        <ecNumber evidence="3">6.3.5.1</ecNumber>
    </recommendedName>
    <alternativeName>
        <fullName evidence="9">NAD(+) synthase [glutamine-hydrolyzing]</fullName>
    </alternativeName>
</protein>
<dbReference type="Gene3D" id="3.40.50.620">
    <property type="entry name" value="HUPs"/>
    <property type="match status" value="1"/>
</dbReference>
<keyword evidence="6" id="KW-0547">Nucleotide-binding</keyword>
<dbReference type="RefSeq" id="XP_014665788.1">
    <property type="nucleotide sequence ID" value="XM_014810302.1"/>
</dbReference>
<feature type="region of interest" description="Disordered" evidence="10">
    <location>
        <begin position="698"/>
        <end position="778"/>
    </location>
</feature>
<name>A0ABM1E0R7_PRICU</name>
<evidence type="ECO:0000256" key="2">
    <source>
        <dbReference type="ARBA" id="ARBA00007145"/>
    </source>
</evidence>
<gene>
    <name evidence="13" type="primary">LOC106807835</name>
</gene>
<keyword evidence="8" id="KW-0520">NAD</keyword>
<evidence type="ECO:0000256" key="7">
    <source>
        <dbReference type="ARBA" id="ARBA00022840"/>
    </source>
</evidence>
<keyword evidence="5" id="KW-0436">Ligase</keyword>